<dbReference type="RefSeq" id="WP_021321137.1">
    <property type="nucleotide sequence ID" value="NZ_UHFF01000002.1"/>
</dbReference>
<organism evidence="9 10">
    <name type="scientific">Streptococcus equi subsp. equi</name>
    <dbReference type="NCBI Taxonomy" id="148942"/>
    <lineage>
        <taxon>Bacteria</taxon>
        <taxon>Bacillati</taxon>
        <taxon>Bacillota</taxon>
        <taxon>Bacilli</taxon>
        <taxon>Lactobacillales</taxon>
        <taxon>Streptococcaceae</taxon>
        <taxon>Streptococcus</taxon>
    </lineage>
</organism>
<dbReference type="GO" id="GO:0046872">
    <property type="term" value="F:metal ion binding"/>
    <property type="evidence" value="ECO:0007669"/>
    <property type="project" value="UniProtKB-KW"/>
</dbReference>
<dbReference type="AlphaFoldDB" id="A0A380JSM2"/>
<feature type="transmembrane region" description="Helical" evidence="8">
    <location>
        <begin position="83"/>
        <end position="103"/>
    </location>
</feature>
<dbReference type="PANTHER" id="PTHR22926">
    <property type="entry name" value="PHOSPHO-N-ACETYLMURAMOYL-PENTAPEPTIDE-TRANSFERASE"/>
    <property type="match status" value="1"/>
</dbReference>
<dbReference type="InterPro" id="IPR018480">
    <property type="entry name" value="PNAcMuramoyl-5peptid_Trfase_CS"/>
</dbReference>
<comment type="cofactor">
    <cofactor evidence="7">
        <name>Mg(2+)</name>
        <dbReference type="ChEBI" id="CHEBI:18420"/>
    </cofactor>
</comment>
<protein>
    <submittedName>
        <fullName evidence="9">Glycosyl transferase</fullName>
        <ecNumber evidence="9">2.7.8.33</ecNumber>
    </submittedName>
</protein>
<evidence type="ECO:0000256" key="7">
    <source>
        <dbReference type="PIRSR" id="PIRSR600715-1"/>
    </source>
</evidence>
<evidence type="ECO:0000313" key="10">
    <source>
        <dbReference type="Proteomes" id="UP000254461"/>
    </source>
</evidence>
<feature type="transmembrane region" description="Helical" evidence="8">
    <location>
        <begin position="331"/>
        <end position="348"/>
    </location>
</feature>
<keyword evidence="7" id="KW-0460">Magnesium</keyword>
<keyword evidence="2" id="KW-1003">Cell membrane</keyword>
<feature type="transmembrane region" description="Helical" evidence="8">
    <location>
        <begin position="297"/>
        <end position="325"/>
    </location>
</feature>
<feature type="transmembrane region" description="Helical" evidence="8">
    <location>
        <begin position="115"/>
        <end position="133"/>
    </location>
</feature>
<accession>A0A380JSM2</accession>
<name>A0A380JSM2_9STRE</name>
<dbReference type="PROSITE" id="PS01348">
    <property type="entry name" value="MRAY_2"/>
    <property type="match status" value="1"/>
</dbReference>
<dbReference type="GO" id="GO:0071555">
    <property type="term" value="P:cell wall organization"/>
    <property type="evidence" value="ECO:0007669"/>
    <property type="project" value="TreeGrafter"/>
</dbReference>
<feature type="transmembrane region" description="Helical" evidence="8">
    <location>
        <begin position="252"/>
        <end position="276"/>
    </location>
</feature>
<reference evidence="9 10" key="1">
    <citation type="submission" date="2018-06" db="EMBL/GenBank/DDBJ databases">
        <authorList>
            <consortium name="Pathogen Informatics"/>
            <person name="Doyle S."/>
        </authorList>
    </citation>
    <scope>NUCLEOTIDE SEQUENCE [LARGE SCALE GENOMIC DNA]</scope>
    <source>
        <strain evidence="9 10">NCTC12092</strain>
    </source>
</reference>
<feature type="binding site" evidence="7">
    <location>
        <position position="231"/>
    </location>
    <ligand>
        <name>Mg(2+)</name>
        <dbReference type="ChEBI" id="CHEBI:18420"/>
    </ligand>
</feature>
<evidence type="ECO:0000256" key="5">
    <source>
        <dbReference type="ARBA" id="ARBA00022989"/>
    </source>
</evidence>
<dbReference type="InterPro" id="IPR000715">
    <property type="entry name" value="Glycosyl_transferase_4"/>
</dbReference>
<keyword evidence="4 8" id="KW-0812">Transmembrane</keyword>
<dbReference type="EMBL" id="UHFF01000002">
    <property type="protein sequence ID" value="SUN48328.1"/>
    <property type="molecule type" value="Genomic_DNA"/>
</dbReference>
<dbReference type="GO" id="GO:0009103">
    <property type="term" value="P:lipopolysaccharide biosynthetic process"/>
    <property type="evidence" value="ECO:0007669"/>
    <property type="project" value="TreeGrafter"/>
</dbReference>
<dbReference type="GO" id="GO:0044038">
    <property type="term" value="P:cell wall macromolecule biosynthetic process"/>
    <property type="evidence" value="ECO:0007669"/>
    <property type="project" value="TreeGrafter"/>
</dbReference>
<feature type="transmembrane region" description="Helical" evidence="8">
    <location>
        <begin position="51"/>
        <end position="71"/>
    </location>
</feature>
<evidence type="ECO:0000256" key="2">
    <source>
        <dbReference type="ARBA" id="ARBA00022475"/>
    </source>
</evidence>
<dbReference type="GO" id="GO:0005886">
    <property type="term" value="C:plasma membrane"/>
    <property type="evidence" value="ECO:0007669"/>
    <property type="project" value="UniProtKB-SubCell"/>
</dbReference>
<evidence type="ECO:0000256" key="6">
    <source>
        <dbReference type="ARBA" id="ARBA00023136"/>
    </source>
</evidence>
<feature type="transmembrane region" description="Helical" evidence="8">
    <location>
        <begin position="145"/>
        <end position="164"/>
    </location>
</feature>
<evidence type="ECO:0000313" key="9">
    <source>
        <dbReference type="EMBL" id="SUN48328.1"/>
    </source>
</evidence>
<keyword evidence="7" id="KW-0479">Metal-binding</keyword>
<gene>
    <name evidence="9" type="primary">wecA</name>
    <name evidence="9" type="ORF">NCTC12092_01728</name>
</gene>
<evidence type="ECO:0000256" key="4">
    <source>
        <dbReference type="ARBA" id="ARBA00022692"/>
    </source>
</evidence>
<keyword evidence="3 9" id="KW-0808">Transferase</keyword>
<dbReference type="Pfam" id="PF00953">
    <property type="entry name" value="Glycos_transf_4"/>
    <property type="match status" value="1"/>
</dbReference>
<feature type="transmembrane region" description="Helical" evidence="8">
    <location>
        <begin position="201"/>
        <end position="218"/>
    </location>
</feature>
<dbReference type="Proteomes" id="UP000254461">
    <property type="component" value="Unassembled WGS sequence"/>
</dbReference>
<feature type="transmembrane region" description="Helical" evidence="8">
    <location>
        <begin position="12"/>
        <end position="30"/>
    </location>
</feature>
<dbReference type="GO" id="GO:0036380">
    <property type="term" value="F:UDP-N-acetylglucosamine-undecaprenyl-phosphate N-acetylglucosaminephosphotransferase activity"/>
    <property type="evidence" value="ECO:0007669"/>
    <property type="project" value="UniProtKB-EC"/>
</dbReference>
<proteinExistence type="predicted"/>
<evidence type="ECO:0000256" key="3">
    <source>
        <dbReference type="ARBA" id="ARBA00022679"/>
    </source>
</evidence>
<dbReference type="PANTHER" id="PTHR22926:SF3">
    <property type="entry name" value="UNDECAPRENYL-PHOSPHATE ALPHA-N-ACETYLGLUCOSAMINYL 1-PHOSPHATE TRANSFERASE"/>
    <property type="match status" value="1"/>
</dbReference>
<dbReference type="CDD" id="cd06853">
    <property type="entry name" value="GT_WecA_like"/>
    <property type="match status" value="1"/>
</dbReference>
<evidence type="ECO:0000256" key="8">
    <source>
        <dbReference type="SAM" id="Phobius"/>
    </source>
</evidence>
<feature type="transmembrane region" description="Helical" evidence="8">
    <location>
        <begin position="225"/>
        <end position="246"/>
    </location>
</feature>
<feature type="transmembrane region" description="Helical" evidence="8">
    <location>
        <begin position="176"/>
        <end position="195"/>
    </location>
</feature>
<keyword evidence="5 8" id="KW-1133">Transmembrane helix</keyword>
<keyword evidence="6 8" id="KW-0472">Membrane</keyword>
<feature type="binding site" evidence="7">
    <location>
        <position position="168"/>
    </location>
    <ligand>
        <name>Mg(2+)</name>
        <dbReference type="ChEBI" id="CHEBI:18420"/>
    </ligand>
</feature>
<dbReference type="EC" id="2.7.8.33" evidence="9"/>
<evidence type="ECO:0000256" key="1">
    <source>
        <dbReference type="ARBA" id="ARBA00004651"/>
    </source>
</evidence>
<sequence>MISFTIDDVLVLIGALLMSLLLTPIVRFLSIRVGVVDTPNARRINKVPMPTSGGLAIFTSFVIASLVLMPLASNGAHIGGQTYFQYILPVVLGGLVVTVTGFIDDVYELSPKLKMLGIVIGAIIVWAFTDFKFDSFKIPFGGPLLAFDPFLTFFLTVLWIISITNAINLIDGLDGLVSGVSIISLVTMAIVAYFFLPLTNFFLTLTILILIASIAGFFPYNYHPAIIYLGDTGALFIGFMIGVLSLQGLKNATAVAVVTPVIILGVPIMDTIVAIIRRSLSGKKFYEPDKMHLHHRLLSMGFTHRGAVLVVYGIAMLFSLISLLLNVSSRIGGVLLILGLLFALEVFIEGIEIWGEKRTPLFNLLKFIGNSDYRQTTLSKWKQKK</sequence>
<comment type="subcellular location">
    <subcellularLocation>
        <location evidence="1">Cell membrane</location>
        <topology evidence="1">Multi-pass membrane protein</topology>
    </subcellularLocation>
</comment>